<keyword evidence="3" id="KW-1185">Reference proteome</keyword>
<feature type="transmembrane region" description="Helical" evidence="1">
    <location>
        <begin position="40"/>
        <end position="60"/>
    </location>
</feature>
<dbReference type="Pfam" id="PF20108">
    <property type="entry name" value="DUF6498"/>
    <property type="match status" value="1"/>
</dbReference>
<dbReference type="Proteomes" id="UP000462066">
    <property type="component" value="Unassembled WGS sequence"/>
</dbReference>
<dbReference type="RefSeq" id="WP_162311120.1">
    <property type="nucleotide sequence ID" value="NZ_JACHGU010000001.1"/>
</dbReference>
<accession>A0A7V8GMC5</accession>
<protein>
    <submittedName>
        <fullName evidence="2">Uncharacterized protein</fullName>
    </submittedName>
</protein>
<gene>
    <name evidence="2" type="ORF">B1992_08845</name>
</gene>
<organism evidence="2 3">
    <name type="scientific">Pseudoxanthomonas broegbernensis</name>
    <dbReference type="NCBI Taxonomy" id="83619"/>
    <lineage>
        <taxon>Bacteria</taxon>
        <taxon>Pseudomonadati</taxon>
        <taxon>Pseudomonadota</taxon>
        <taxon>Gammaproteobacteria</taxon>
        <taxon>Lysobacterales</taxon>
        <taxon>Lysobacteraceae</taxon>
        <taxon>Pseudoxanthomonas</taxon>
    </lineage>
</organism>
<dbReference type="EMBL" id="MWIP01000007">
    <property type="protein sequence ID" value="KAF1686320.1"/>
    <property type="molecule type" value="Genomic_DNA"/>
</dbReference>
<name>A0A7V8GMC5_9GAMM</name>
<evidence type="ECO:0000313" key="3">
    <source>
        <dbReference type="Proteomes" id="UP000462066"/>
    </source>
</evidence>
<keyword evidence="1" id="KW-1133">Transmembrane helix</keyword>
<dbReference type="AlphaFoldDB" id="A0A7V8GMC5"/>
<reference evidence="2 3" key="1">
    <citation type="submission" date="2017-10" db="EMBL/GenBank/DDBJ databases">
        <title>Whole genome sequencing of Pseudoxanthomonas broegbernensis DSM 12573(T).</title>
        <authorList>
            <person name="Kumar S."/>
            <person name="Bansal K."/>
            <person name="Kaur A."/>
            <person name="Patil P."/>
            <person name="Sharma S."/>
            <person name="Patil P.B."/>
        </authorList>
    </citation>
    <scope>NUCLEOTIDE SEQUENCE [LARGE SCALE GENOMIC DNA]</scope>
    <source>
        <strain evidence="2 3">DSM 12573</strain>
    </source>
</reference>
<feature type="transmembrane region" description="Helical" evidence="1">
    <location>
        <begin position="12"/>
        <end position="28"/>
    </location>
</feature>
<evidence type="ECO:0000313" key="2">
    <source>
        <dbReference type="EMBL" id="KAF1686320.1"/>
    </source>
</evidence>
<keyword evidence="1" id="KW-0812">Transmembrane</keyword>
<evidence type="ECO:0000256" key="1">
    <source>
        <dbReference type="SAM" id="Phobius"/>
    </source>
</evidence>
<keyword evidence="1" id="KW-0472">Membrane</keyword>
<sequence>MDAPRGHSRARCLPDLLAFAAGIGWAWWNGWDTRTLVWSLWLSSLAVGYVSIVAGILATAGATRQSLRGGLAGGAHAVPPSARAPLARLATPLALLYGLFLLAFFSLHFGGFHWGHSVFLNMFFPIDGGDPLTRSPMPRLDEYLAVLRQGGGFVPLALVAERGRLLAPSPATGRDAGPVAPDARMAAPYRNVIRLHLLIFFFACAVFAGIGGMWAYLAVYAVYFFPWRWPRLRRTPVAE</sequence>
<dbReference type="InterPro" id="IPR045466">
    <property type="entry name" value="DUF6498"/>
</dbReference>
<feature type="transmembrane region" description="Helical" evidence="1">
    <location>
        <begin position="197"/>
        <end position="225"/>
    </location>
</feature>
<proteinExistence type="predicted"/>
<feature type="transmembrane region" description="Helical" evidence="1">
    <location>
        <begin position="93"/>
        <end position="114"/>
    </location>
</feature>
<comment type="caution">
    <text evidence="2">The sequence shown here is derived from an EMBL/GenBank/DDBJ whole genome shotgun (WGS) entry which is preliminary data.</text>
</comment>